<dbReference type="PIRSF" id="PIRSF001456">
    <property type="entry name" value="Chorismate_synth"/>
    <property type="match status" value="1"/>
</dbReference>
<dbReference type="PROSITE" id="PS00789">
    <property type="entry name" value="CHORISMATE_SYNTHASE_3"/>
    <property type="match status" value="1"/>
</dbReference>
<dbReference type="GO" id="GO:0010181">
    <property type="term" value="F:FMN binding"/>
    <property type="evidence" value="ECO:0007669"/>
    <property type="project" value="TreeGrafter"/>
</dbReference>
<evidence type="ECO:0000256" key="2">
    <source>
        <dbReference type="ARBA" id="ARBA00008014"/>
    </source>
</evidence>
<comment type="subunit">
    <text evidence="11">Homotetramer.</text>
</comment>
<dbReference type="EMBL" id="JADOGI010000003">
    <property type="protein sequence ID" value="MBF8184487.1"/>
    <property type="molecule type" value="Genomic_DNA"/>
</dbReference>
<evidence type="ECO:0000256" key="1">
    <source>
        <dbReference type="ARBA" id="ARBA00005044"/>
    </source>
</evidence>
<evidence type="ECO:0000256" key="5">
    <source>
        <dbReference type="ARBA" id="ARBA00022630"/>
    </source>
</evidence>
<dbReference type="PANTHER" id="PTHR21085:SF0">
    <property type="entry name" value="CHORISMATE SYNTHASE"/>
    <property type="match status" value="1"/>
</dbReference>
<gene>
    <name evidence="11 14" type="primary">aroC</name>
    <name evidence="14" type="ORF">ITP53_01745</name>
</gene>
<dbReference type="NCBIfam" id="NF003793">
    <property type="entry name" value="PRK05382.1"/>
    <property type="match status" value="1"/>
</dbReference>
<dbReference type="PROSITE" id="PS00788">
    <property type="entry name" value="CHORISMATE_SYNTHASE_2"/>
    <property type="match status" value="1"/>
</dbReference>
<dbReference type="Gene3D" id="3.60.150.10">
    <property type="entry name" value="Chorismate synthase AroC"/>
    <property type="match status" value="1"/>
</dbReference>
<dbReference type="GO" id="GO:0009073">
    <property type="term" value="P:aromatic amino acid family biosynthetic process"/>
    <property type="evidence" value="ECO:0007669"/>
    <property type="project" value="UniProtKB-KW"/>
</dbReference>
<evidence type="ECO:0000256" key="12">
    <source>
        <dbReference type="RuleBase" id="RU000605"/>
    </source>
</evidence>
<dbReference type="InterPro" id="IPR020541">
    <property type="entry name" value="Chorismate_synthase_CS"/>
</dbReference>
<dbReference type="PROSITE" id="PS00787">
    <property type="entry name" value="CHORISMATE_SYNTHASE_1"/>
    <property type="match status" value="1"/>
</dbReference>
<keyword evidence="4 11" id="KW-0028">Amino-acid biosynthesis</keyword>
<keyword evidence="10 11" id="KW-0456">Lyase</keyword>
<evidence type="ECO:0000256" key="6">
    <source>
        <dbReference type="ARBA" id="ARBA00022643"/>
    </source>
</evidence>
<evidence type="ECO:0000256" key="4">
    <source>
        <dbReference type="ARBA" id="ARBA00022605"/>
    </source>
</evidence>
<keyword evidence="8 11" id="KW-0521">NADP</keyword>
<accession>A0A931A7Z9</accession>
<reference evidence="14" key="1">
    <citation type="submission" date="2020-11" db="EMBL/GenBank/DDBJ databases">
        <title>Whole-genome analyses of Nonomuraea sp. K274.</title>
        <authorList>
            <person name="Veyisoglu A."/>
        </authorList>
    </citation>
    <scope>NUCLEOTIDE SEQUENCE</scope>
    <source>
        <strain evidence="14">K274</strain>
    </source>
</reference>
<keyword evidence="6 11" id="KW-0288">FMN</keyword>
<dbReference type="CDD" id="cd07304">
    <property type="entry name" value="Chorismate_synthase"/>
    <property type="match status" value="1"/>
</dbReference>
<keyword evidence="5 11" id="KW-0285">Flavoprotein</keyword>
<feature type="binding site" evidence="11">
    <location>
        <begin position="137"/>
        <end position="139"/>
    </location>
    <ligand>
        <name>FMN</name>
        <dbReference type="ChEBI" id="CHEBI:58210"/>
    </ligand>
</feature>
<feature type="binding site" evidence="11">
    <location>
        <begin position="258"/>
        <end position="259"/>
    </location>
    <ligand>
        <name>FMN</name>
        <dbReference type="ChEBI" id="CHEBI:58210"/>
    </ligand>
</feature>
<comment type="similarity">
    <text evidence="2 11 12">Belongs to the chorismate synthase family.</text>
</comment>
<organism evidence="14 15">
    <name type="scientific">Nonomuraea cypriaca</name>
    <dbReference type="NCBI Taxonomy" id="1187855"/>
    <lineage>
        <taxon>Bacteria</taxon>
        <taxon>Bacillati</taxon>
        <taxon>Actinomycetota</taxon>
        <taxon>Actinomycetes</taxon>
        <taxon>Streptosporangiales</taxon>
        <taxon>Streptosporangiaceae</taxon>
        <taxon>Nonomuraea</taxon>
    </lineage>
</organism>
<feature type="region of interest" description="Disordered" evidence="13">
    <location>
        <begin position="280"/>
        <end position="306"/>
    </location>
</feature>
<dbReference type="GO" id="GO:0008652">
    <property type="term" value="P:amino acid biosynthetic process"/>
    <property type="evidence" value="ECO:0007669"/>
    <property type="project" value="UniProtKB-KW"/>
</dbReference>
<dbReference type="AlphaFoldDB" id="A0A931A7Z9"/>
<feature type="compositionally biased region" description="Gly residues" evidence="13">
    <location>
        <begin position="296"/>
        <end position="305"/>
    </location>
</feature>
<dbReference type="PANTHER" id="PTHR21085">
    <property type="entry name" value="CHORISMATE SYNTHASE"/>
    <property type="match status" value="1"/>
</dbReference>
<feature type="binding site" evidence="11">
    <location>
        <begin position="317"/>
        <end position="321"/>
    </location>
    <ligand>
        <name>FMN</name>
        <dbReference type="ChEBI" id="CHEBI:58210"/>
    </ligand>
</feature>
<feature type="binding site" evidence="11">
    <location>
        <position position="302"/>
    </location>
    <ligand>
        <name>FMN</name>
        <dbReference type="ChEBI" id="CHEBI:58210"/>
    </ligand>
</feature>
<sequence length="394" mass="40995">MSRLRWLTAGESHGQALVATLEGLPAGVPVNTGMVARALARRRLGYGRGARMRFEEDEVTFLGGVRHGLTLGSPVAIMVGNTEWAKWSQVMAADPVPAHALTGLARNAPLTRPRPGHADLAGMQKYGFTEARPVLERASARETAARVALGAVARSYLMETAGVEIVSHVVELSTVRAPDGRLPTPADAGRLDADPVRCLDADASRAMVAEIDRAHRDGDTLGGVVEVLAYGVPVGLGSHVHWDRRLDSRLAAALMGIQAIKGVALGDGFGLARVPGSRAHDEIVPAPGGVRRTSGRAGGTEGGLSTGEPLRVRAAMKPIATVPKALATVDLTTGGPARAHHQRSDVCAVPAAGIVAEAMVGLVLADAVAEKFGGDSVAETRRNLQGYLANLPVT</sequence>
<dbReference type="InterPro" id="IPR035904">
    <property type="entry name" value="Chorismate_synth_AroC_sf"/>
</dbReference>
<feature type="binding site" evidence="11">
    <location>
        <position position="42"/>
    </location>
    <ligand>
        <name>NADP(+)</name>
        <dbReference type="ChEBI" id="CHEBI:58349"/>
    </ligand>
</feature>
<keyword evidence="7 11" id="KW-0274">FAD</keyword>
<comment type="catalytic activity">
    <reaction evidence="11 12">
        <text>5-O-(1-carboxyvinyl)-3-phosphoshikimate = chorismate + phosphate</text>
        <dbReference type="Rhea" id="RHEA:21020"/>
        <dbReference type="ChEBI" id="CHEBI:29748"/>
        <dbReference type="ChEBI" id="CHEBI:43474"/>
        <dbReference type="ChEBI" id="CHEBI:57701"/>
        <dbReference type="EC" id="4.2.3.5"/>
    </reaction>
</comment>
<comment type="cofactor">
    <cofactor evidence="11 12">
        <name>FMNH2</name>
        <dbReference type="ChEBI" id="CHEBI:57618"/>
    </cofactor>
    <text evidence="11 12">Reduced FMN (FMNH(2)).</text>
</comment>
<comment type="pathway">
    <text evidence="1 11 12">Metabolic intermediate biosynthesis; chorismate biosynthesis; chorismate from D-erythrose 4-phosphate and phosphoenolpyruvate: step 7/7.</text>
</comment>
<feature type="binding site" evidence="11">
    <location>
        <position position="48"/>
    </location>
    <ligand>
        <name>NADP(+)</name>
        <dbReference type="ChEBI" id="CHEBI:58349"/>
    </ligand>
</feature>
<dbReference type="NCBIfam" id="TIGR00033">
    <property type="entry name" value="aroC"/>
    <property type="match status" value="1"/>
</dbReference>
<dbReference type="EC" id="4.2.3.5" evidence="3 11"/>
<feature type="binding site" evidence="11">
    <location>
        <position position="343"/>
    </location>
    <ligand>
        <name>FMN</name>
        <dbReference type="ChEBI" id="CHEBI:58210"/>
    </ligand>
</feature>
<dbReference type="InterPro" id="IPR000453">
    <property type="entry name" value="Chorismate_synth"/>
</dbReference>
<evidence type="ECO:0000256" key="3">
    <source>
        <dbReference type="ARBA" id="ARBA00013036"/>
    </source>
</evidence>
<evidence type="ECO:0000256" key="10">
    <source>
        <dbReference type="ARBA" id="ARBA00023239"/>
    </source>
</evidence>
<proteinExistence type="inferred from homology"/>
<name>A0A931A7Z9_9ACTN</name>
<dbReference type="FunFam" id="3.60.150.10:FF:000002">
    <property type="entry name" value="Chorismate synthase"/>
    <property type="match status" value="1"/>
</dbReference>
<dbReference type="GO" id="GO:0005829">
    <property type="term" value="C:cytosol"/>
    <property type="evidence" value="ECO:0007669"/>
    <property type="project" value="TreeGrafter"/>
</dbReference>
<dbReference type="Proteomes" id="UP000605361">
    <property type="component" value="Unassembled WGS sequence"/>
</dbReference>
<evidence type="ECO:0000256" key="7">
    <source>
        <dbReference type="ARBA" id="ARBA00022827"/>
    </source>
</evidence>
<keyword evidence="15" id="KW-1185">Reference proteome</keyword>
<evidence type="ECO:0000256" key="9">
    <source>
        <dbReference type="ARBA" id="ARBA00023141"/>
    </source>
</evidence>
<dbReference type="SUPFAM" id="SSF103263">
    <property type="entry name" value="Chorismate synthase, AroC"/>
    <property type="match status" value="1"/>
</dbReference>
<keyword evidence="9 11" id="KW-0057">Aromatic amino acid biosynthesis</keyword>
<comment type="caution">
    <text evidence="14">The sequence shown here is derived from an EMBL/GenBank/DDBJ whole genome shotgun (WGS) entry which is preliminary data.</text>
</comment>
<protein>
    <recommendedName>
        <fullName evidence="3 11">Chorismate synthase</fullName>
        <shortName evidence="11">CS</shortName>
        <ecNumber evidence="3 11">4.2.3.5</ecNumber>
    </recommendedName>
    <alternativeName>
        <fullName evidence="11">5-enolpyruvylshikimate-3-phosphate phospholyase</fullName>
    </alternativeName>
</protein>
<evidence type="ECO:0000256" key="8">
    <source>
        <dbReference type="ARBA" id="ARBA00022857"/>
    </source>
</evidence>
<evidence type="ECO:0000256" key="13">
    <source>
        <dbReference type="SAM" id="MobiDB-lite"/>
    </source>
</evidence>
<comment type="function">
    <text evidence="11">Catalyzes the anti-1,4-elimination of the C-3 phosphate and the C-6 proR hydrogen from 5-enolpyruvylshikimate-3-phosphate (EPSP) to yield chorismate, which is the branch point compound that serves as the starting substrate for the three terminal pathways of aromatic amino acid biosynthesis. This reaction introduces a second double bond into the aromatic ring system.</text>
</comment>
<evidence type="ECO:0000256" key="11">
    <source>
        <dbReference type="HAMAP-Rule" id="MF_00300"/>
    </source>
</evidence>
<dbReference type="GO" id="GO:0009423">
    <property type="term" value="P:chorismate biosynthetic process"/>
    <property type="evidence" value="ECO:0007669"/>
    <property type="project" value="UniProtKB-UniRule"/>
</dbReference>
<evidence type="ECO:0000313" key="14">
    <source>
        <dbReference type="EMBL" id="MBF8184487.1"/>
    </source>
</evidence>
<dbReference type="HAMAP" id="MF_00300">
    <property type="entry name" value="Chorismate_synth"/>
    <property type="match status" value="1"/>
</dbReference>
<dbReference type="GO" id="GO:0004107">
    <property type="term" value="F:chorismate synthase activity"/>
    <property type="evidence" value="ECO:0007669"/>
    <property type="project" value="UniProtKB-UniRule"/>
</dbReference>
<dbReference type="Pfam" id="PF01264">
    <property type="entry name" value="Chorismate_synt"/>
    <property type="match status" value="1"/>
</dbReference>
<evidence type="ECO:0000313" key="15">
    <source>
        <dbReference type="Proteomes" id="UP000605361"/>
    </source>
</evidence>